<sequence>MTQPILVFFSLNHCHPRIYYQPLLLVNWWPLNPSQQSGSSRPSMTSRRATSPSPSASSLRSDTWNSTESERKSGSYLGKLQKQLGKPGLTNHPAREGLTTLLPVGWALWQQPSGPARWDLMRHTTDLALAIRRYIAVAESAEPIQDAKDSLSACINATVTALQVCDQETGRGQTGEETPAKCAQKYLRIAQCKLEGNALSKSQERTLRPWRMTKHALAVGSSLATAAAATRVARWLGVPGTLSFAGHEAYSFLTGRKGLIHTLVTEGRGLVEDTRDAVNDWLSGPSKPPERTSTEKPGLLSRIRESASGIRSRSFQALQKLSSSLPSVDHAVPTTSGVK</sequence>
<feature type="region of interest" description="Disordered" evidence="1">
    <location>
        <begin position="280"/>
        <end position="301"/>
    </location>
</feature>
<name>A0AAD9L7H8_PAPLA</name>
<evidence type="ECO:0000313" key="2">
    <source>
        <dbReference type="EMBL" id="KAK1925928.1"/>
    </source>
</evidence>
<dbReference type="Proteomes" id="UP001182556">
    <property type="component" value="Unassembled WGS sequence"/>
</dbReference>
<dbReference type="AlphaFoldDB" id="A0AAD9L7H8"/>
<proteinExistence type="predicted"/>
<dbReference type="EMBL" id="JAODAN010000003">
    <property type="protein sequence ID" value="KAK1925928.1"/>
    <property type="molecule type" value="Genomic_DNA"/>
</dbReference>
<feature type="region of interest" description="Disordered" evidence="1">
    <location>
        <begin position="36"/>
        <end position="77"/>
    </location>
</feature>
<reference evidence="2" key="1">
    <citation type="submission" date="2023-02" db="EMBL/GenBank/DDBJ databases">
        <title>Identification and recombinant expression of a fungal hydrolase from Papiliotrema laurentii that hydrolyzes apple cutin and clears colloidal polyester polyurethane.</title>
        <authorList>
            <consortium name="DOE Joint Genome Institute"/>
            <person name="Roman V.A."/>
            <person name="Bojanowski C."/>
            <person name="Crable B.R."/>
            <person name="Wagner D.N."/>
            <person name="Hung C.S."/>
            <person name="Nadeau L.J."/>
            <person name="Schratz L."/>
            <person name="Haridas S."/>
            <person name="Pangilinan J."/>
            <person name="Lipzen A."/>
            <person name="Na H."/>
            <person name="Yan M."/>
            <person name="Ng V."/>
            <person name="Grigoriev I.V."/>
            <person name="Spatafora J.W."/>
            <person name="Barlow D."/>
            <person name="Biffinger J."/>
            <person name="Kelley-Loughnane N."/>
            <person name="Varaljay V.A."/>
            <person name="Crookes-Goodson W.J."/>
        </authorList>
    </citation>
    <scope>NUCLEOTIDE SEQUENCE</scope>
    <source>
        <strain evidence="2">5307AH</strain>
    </source>
</reference>
<evidence type="ECO:0000256" key="1">
    <source>
        <dbReference type="SAM" id="MobiDB-lite"/>
    </source>
</evidence>
<keyword evidence="3" id="KW-1185">Reference proteome</keyword>
<evidence type="ECO:0000313" key="3">
    <source>
        <dbReference type="Proteomes" id="UP001182556"/>
    </source>
</evidence>
<comment type="caution">
    <text evidence="2">The sequence shown here is derived from an EMBL/GenBank/DDBJ whole genome shotgun (WGS) entry which is preliminary data.</text>
</comment>
<organism evidence="2 3">
    <name type="scientific">Papiliotrema laurentii</name>
    <name type="common">Cryptococcus laurentii</name>
    <dbReference type="NCBI Taxonomy" id="5418"/>
    <lineage>
        <taxon>Eukaryota</taxon>
        <taxon>Fungi</taxon>
        <taxon>Dikarya</taxon>
        <taxon>Basidiomycota</taxon>
        <taxon>Agaricomycotina</taxon>
        <taxon>Tremellomycetes</taxon>
        <taxon>Tremellales</taxon>
        <taxon>Rhynchogastremaceae</taxon>
        <taxon>Papiliotrema</taxon>
    </lineage>
</organism>
<gene>
    <name evidence="2" type="ORF">DB88DRAFT_471900</name>
</gene>
<protein>
    <submittedName>
        <fullName evidence="2">Uncharacterized protein</fullName>
    </submittedName>
</protein>
<feature type="compositionally biased region" description="Low complexity" evidence="1">
    <location>
        <begin position="36"/>
        <end position="61"/>
    </location>
</feature>
<accession>A0AAD9L7H8</accession>